<comment type="caution">
    <text evidence="1">The sequence shown here is derived from an EMBL/GenBank/DDBJ whole genome shotgun (WGS) entry which is preliminary data.</text>
</comment>
<sequence>MDRKFVWSRVSQLPMAMFGIVHAAARNGISLSIFNNSISITNCEMPLLP</sequence>
<name>A0ABW3S455_9BACL</name>
<reference evidence="2" key="1">
    <citation type="journal article" date="2019" name="Int. J. Syst. Evol. Microbiol.">
        <title>The Global Catalogue of Microorganisms (GCM) 10K type strain sequencing project: providing services to taxonomists for standard genome sequencing and annotation.</title>
        <authorList>
            <consortium name="The Broad Institute Genomics Platform"/>
            <consortium name="The Broad Institute Genome Sequencing Center for Infectious Disease"/>
            <person name="Wu L."/>
            <person name="Ma J."/>
        </authorList>
    </citation>
    <scope>NUCLEOTIDE SEQUENCE [LARGE SCALE GENOMIC DNA]</scope>
    <source>
        <strain evidence="2">CCUG 59189</strain>
    </source>
</reference>
<accession>A0ABW3S455</accession>
<dbReference type="InterPro" id="IPR048146">
    <property type="entry name" value="RAxF_45-like"/>
</dbReference>
<evidence type="ECO:0000313" key="2">
    <source>
        <dbReference type="Proteomes" id="UP001597262"/>
    </source>
</evidence>
<organism evidence="1 2">
    <name type="scientific">Paenibacillus puldeungensis</name>
    <dbReference type="NCBI Taxonomy" id="696536"/>
    <lineage>
        <taxon>Bacteria</taxon>
        <taxon>Bacillati</taxon>
        <taxon>Bacillota</taxon>
        <taxon>Bacilli</taxon>
        <taxon>Bacillales</taxon>
        <taxon>Paenibacillaceae</taxon>
        <taxon>Paenibacillus</taxon>
    </lineage>
</organism>
<keyword evidence="2" id="KW-1185">Reference proteome</keyword>
<dbReference type="Proteomes" id="UP001597262">
    <property type="component" value="Unassembled WGS sequence"/>
</dbReference>
<dbReference type="EMBL" id="JBHTLM010000027">
    <property type="protein sequence ID" value="MFD1179267.1"/>
    <property type="molecule type" value="Genomic_DNA"/>
</dbReference>
<dbReference type="RefSeq" id="WP_379321693.1">
    <property type="nucleotide sequence ID" value="NZ_JBHTLM010000027.1"/>
</dbReference>
<dbReference type="NCBIfam" id="NF041642">
    <property type="entry name" value="RAxF_45"/>
    <property type="match status" value="1"/>
</dbReference>
<protein>
    <submittedName>
        <fullName evidence="1">RAxF-45 family protein</fullName>
    </submittedName>
</protein>
<gene>
    <name evidence="1" type="ORF">ACFQ3W_23640</name>
</gene>
<proteinExistence type="predicted"/>
<evidence type="ECO:0000313" key="1">
    <source>
        <dbReference type="EMBL" id="MFD1179267.1"/>
    </source>
</evidence>